<dbReference type="SFLD" id="SFLDG01150">
    <property type="entry name" value="Main.1:_Beta-like"/>
    <property type="match status" value="1"/>
</dbReference>
<dbReference type="PROSITE" id="PS50404">
    <property type="entry name" value="GST_NTER"/>
    <property type="match status" value="1"/>
</dbReference>
<protein>
    <submittedName>
        <fullName evidence="4">Glutathione S-transferase</fullName>
    </submittedName>
</protein>
<dbReference type="SFLD" id="SFLDG00358">
    <property type="entry name" value="Main_(cytGST)"/>
    <property type="match status" value="1"/>
</dbReference>
<comment type="caution">
    <text evidence="4">The sequence shown here is derived from an EMBL/GenBank/DDBJ whole genome shotgun (WGS) entry which is preliminary data.</text>
</comment>
<dbReference type="Proteomes" id="UP000621859">
    <property type="component" value="Unassembled WGS sequence"/>
</dbReference>
<dbReference type="InterPro" id="IPR004046">
    <property type="entry name" value="GST_C"/>
</dbReference>
<dbReference type="InterPro" id="IPR010987">
    <property type="entry name" value="Glutathione-S-Trfase_C-like"/>
</dbReference>
<feature type="domain" description="GST N-terminal" evidence="2">
    <location>
        <begin position="4"/>
        <end position="85"/>
    </location>
</feature>
<dbReference type="RefSeq" id="WP_229679131.1">
    <property type="nucleotide sequence ID" value="NZ_BMLY01000004.1"/>
</dbReference>
<organism evidence="4 5">
    <name type="scientific">Silvimonas amylolytica</name>
    <dbReference type="NCBI Taxonomy" id="449663"/>
    <lineage>
        <taxon>Bacteria</taxon>
        <taxon>Pseudomonadati</taxon>
        <taxon>Pseudomonadota</taxon>
        <taxon>Betaproteobacteria</taxon>
        <taxon>Neisseriales</taxon>
        <taxon>Chitinibacteraceae</taxon>
        <taxon>Silvimonas</taxon>
    </lineage>
</organism>
<dbReference type="Gene3D" id="3.40.30.10">
    <property type="entry name" value="Glutaredoxin"/>
    <property type="match status" value="1"/>
</dbReference>
<dbReference type="Pfam" id="PF02798">
    <property type="entry name" value="GST_N"/>
    <property type="match status" value="1"/>
</dbReference>
<evidence type="ECO:0000313" key="5">
    <source>
        <dbReference type="Proteomes" id="UP000621859"/>
    </source>
</evidence>
<gene>
    <name evidence="4" type="ORF">GCM10010971_27650</name>
</gene>
<dbReference type="InterPro" id="IPR004045">
    <property type="entry name" value="Glutathione_S-Trfase_N"/>
</dbReference>
<evidence type="ECO:0000259" key="3">
    <source>
        <dbReference type="PROSITE" id="PS50405"/>
    </source>
</evidence>
<feature type="domain" description="GST C-terminal" evidence="3">
    <location>
        <begin position="90"/>
        <end position="217"/>
    </location>
</feature>
<comment type="similarity">
    <text evidence="1">Belongs to the GST superfamily.</text>
</comment>
<evidence type="ECO:0000259" key="2">
    <source>
        <dbReference type="PROSITE" id="PS50404"/>
    </source>
</evidence>
<dbReference type="InterPro" id="IPR036282">
    <property type="entry name" value="Glutathione-S-Trfase_C_sf"/>
</dbReference>
<reference evidence="5" key="1">
    <citation type="journal article" date="2019" name="Int. J. Syst. Evol. Microbiol.">
        <title>The Global Catalogue of Microorganisms (GCM) 10K type strain sequencing project: providing services to taxonomists for standard genome sequencing and annotation.</title>
        <authorList>
            <consortium name="The Broad Institute Genomics Platform"/>
            <consortium name="The Broad Institute Genome Sequencing Center for Infectious Disease"/>
            <person name="Wu L."/>
            <person name="Ma J."/>
        </authorList>
    </citation>
    <scope>NUCLEOTIDE SEQUENCE [LARGE SCALE GENOMIC DNA]</scope>
    <source>
        <strain evidence="5">CGMCC 1.8860</strain>
    </source>
</reference>
<proteinExistence type="inferred from homology"/>
<dbReference type="CDD" id="cd03047">
    <property type="entry name" value="GST_N_2"/>
    <property type="match status" value="1"/>
</dbReference>
<sequence length="217" mass="24328">MPAAALKVWGRRNSLNVQKVMWIIGELELEHEHINVGGAFGGLDTPEFLARNPHGKIPVIEHDGVVVWESQAILRYLGATFGEGSLWSADPAQRAVADGWLDWSLATLQPAFIDLFFGFYRTPAAQRDANRVERATQQCAKLYGLLDQQLAQRPYLGGDTLTLADFGAGTTVFRYLTMGAERPPLPNVEHWFERLSQSPAYREHVMMPFEDMFGKLP</sequence>
<dbReference type="SUPFAM" id="SSF52833">
    <property type="entry name" value="Thioredoxin-like"/>
    <property type="match status" value="1"/>
</dbReference>
<keyword evidence="5" id="KW-1185">Reference proteome</keyword>
<evidence type="ECO:0000256" key="1">
    <source>
        <dbReference type="RuleBase" id="RU003494"/>
    </source>
</evidence>
<accession>A0ABQ2PP03</accession>
<dbReference type="EMBL" id="BMLY01000004">
    <property type="protein sequence ID" value="GGP26946.1"/>
    <property type="molecule type" value="Genomic_DNA"/>
</dbReference>
<dbReference type="PANTHER" id="PTHR44051">
    <property type="entry name" value="GLUTATHIONE S-TRANSFERASE-RELATED"/>
    <property type="match status" value="1"/>
</dbReference>
<dbReference type="SUPFAM" id="SSF47616">
    <property type="entry name" value="GST C-terminal domain-like"/>
    <property type="match status" value="1"/>
</dbReference>
<evidence type="ECO:0000313" key="4">
    <source>
        <dbReference type="EMBL" id="GGP26946.1"/>
    </source>
</evidence>
<dbReference type="Pfam" id="PF00043">
    <property type="entry name" value="GST_C"/>
    <property type="match status" value="1"/>
</dbReference>
<name>A0ABQ2PP03_9NEIS</name>
<dbReference type="PROSITE" id="PS50405">
    <property type="entry name" value="GST_CTER"/>
    <property type="match status" value="1"/>
</dbReference>
<dbReference type="Gene3D" id="1.20.1050.10">
    <property type="match status" value="1"/>
</dbReference>
<dbReference type="InterPro" id="IPR036249">
    <property type="entry name" value="Thioredoxin-like_sf"/>
</dbReference>
<dbReference type="SFLD" id="SFLDS00019">
    <property type="entry name" value="Glutathione_Transferase_(cytos"/>
    <property type="match status" value="1"/>
</dbReference>
<dbReference type="PANTHER" id="PTHR44051:SF19">
    <property type="entry name" value="DISULFIDE-BOND OXIDOREDUCTASE YFCG"/>
    <property type="match status" value="1"/>
</dbReference>
<dbReference type="InterPro" id="IPR040079">
    <property type="entry name" value="Glutathione_S-Trfase"/>
</dbReference>